<dbReference type="SUPFAM" id="SSF52021">
    <property type="entry name" value="Carbamoyl phosphate synthetase, small subunit N-terminal domain"/>
    <property type="match status" value="1"/>
</dbReference>
<dbReference type="InterPro" id="IPR050472">
    <property type="entry name" value="Anth_synth/Amidotransfase"/>
</dbReference>
<feature type="active site" evidence="8">
    <location>
        <position position="330"/>
    </location>
</feature>
<dbReference type="EC" id="6.3.5.5" evidence="8"/>
<proteinExistence type="inferred from homology"/>
<dbReference type="SMART" id="SM01097">
    <property type="entry name" value="CPSase_sm_chain"/>
    <property type="match status" value="1"/>
</dbReference>
<keyword evidence="8" id="KW-0665">Pyrimidine biosynthesis</keyword>
<feature type="binding site" evidence="8">
    <location>
        <position position="289"/>
    </location>
    <ligand>
        <name>L-glutamine</name>
        <dbReference type="ChEBI" id="CHEBI:58359"/>
    </ligand>
</feature>
<dbReference type="SUPFAM" id="SSF52317">
    <property type="entry name" value="Class I glutamine amidotransferase-like"/>
    <property type="match status" value="1"/>
</dbReference>
<dbReference type="GO" id="GO:0006541">
    <property type="term" value="P:glutamine metabolic process"/>
    <property type="evidence" value="ECO:0007669"/>
    <property type="project" value="InterPro"/>
</dbReference>
<dbReference type="Gene3D" id="3.50.30.20">
    <property type="entry name" value="Carbamoyl-phosphate synthase small subunit, N-terminal domain"/>
    <property type="match status" value="1"/>
</dbReference>
<dbReference type="FunFam" id="3.50.30.20:FF:000002">
    <property type="entry name" value="Carbamoyl-phosphate synthase 1, mitochondrial"/>
    <property type="match status" value="1"/>
</dbReference>
<dbReference type="InterPro" id="IPR006274">
    <property type="entry name" value="CarbamoylP_synth_ssu"/>
</dbReference>
<evidence type="ECO:0000256" key="3">
    <source>
        <dbReference type="ARBA" id="ARBA00022598"/>
    </source>
</evidence>
<dbReference type="NCBIfam" id="NF009475">
    <property type="entry name" value="PRK12838.1"/>
    <property type="match status" value="1"/>
</dbReference>
<dbReference type="Pfam" id="PF00117">
    <property type="entry name" value="GATase"/>
    <property type="match status" value="1"/>
</dbReference>
<evidence type="ECO:0000313" key="10">
    <source>
        <dbReference type="EMBL" id="PIS14274.1"/>
    </source>
</evidence>
<evidence type="ECO:0000256" key="7">
    <source>
        <dbReference type="ARBA" id="ARBA00048816"/>
    </source>
</evidence>
<dbReference type="AlphaFoldDB" id="A0A2H0WNQ8"/>
<keyword evidence="5 8" id="KW-0067">ATP-binding</keyword>
<dbReference type="InterPro" id="IPR035686">
    <property type="entry name" value="CPSase_GATase1"/>
</dbReference>
<keyword evidence="4 8" id="KW-0547">Nucleotide-binding</keyword>
<dbReference type="UniPathway" id="UPA00068">
    <property type="reaction ID" value="UER00171"/>
</dbReference>
<name>A0A2H0WNQ8_9BACT</name>
<dbReference type="PRINTS" id="PR00097">
    <property type="entry name" value="ANTSNTHASEII"/>
</dbReference>
<evidence type="ECO:0000256" key="8">
    <source>
        <dbReference type="HAMAP-Rule" id="MF_01209"/>
    </source>
</evidence>
<dbReference type="Proteomes" id="UP000230775">
    <property type="component" value="Unassembled WGS sequence"/>
</dbReference>
<comment type="caution">
    <text evidence="10">The sequence shown here is derived from an EMBL/GenBank/DDBJ whole genome shotgun (WGS) entry which is preliminary data.</text>
</comment>
<comment type="catalytic activity">
    <reaction evidence="8">
        <text>L-glutamine + H2O = L-glutamate + NH4(+)</text>
        <dbReference type="Rhea" id="RHEA:15889"/>
        <dbReference type="ChEBI" id="CHEBI:15377"/>
        <dbReference type="ChEBI" id="CHEBI:28938"/>
        <dbReference type="ChEBI" id="CHEBI:29985"/>
        <dbReference type="ChEBI" id="CHEBI:58359"/>
    </reaction>
</comment>
<keyword evidence="8" id="KW-0028">Amino-acid biosynthesis</keyword>
<comment type="catalytic activity">
    <reaction evidence="7 8">
        <text>hydrogencarbonate + L-glutamine + 2 ATP + H2O = carbamoyl phosphate + L-glutamate + 2 ADP + phosphate + 2 H(+)</text>
        <dbReference type="Rhea" id="RHEA:18633"/>
        <dbReference type="ChEBI" id="CHEBI:15377"/>
        <dbReference type="ChEBI" id="CHEBI:15378"/>
        <dbReference type="ChEBI" id="CHEBI:17544"/>
        <dbReference type="ChEBI" id="CHEBI:29985"/>
        <dbReference type="ChEBI" id="CHEBI:30616"/>
        <dbReference type="ChEBI" id="CHEBI:43474"/>
        <dbReference type="ChEBI" id="CHEBI:58228"/>
        <dbReference type="ChEBI" id="CHEBI:58359"/>
        <dbReference type="ChEBI" id="CHEBI:456216"/>
        <dbReference type="EC" id="6.3.5.5"/>
    </reaction>
</comment>
<comment type="pathway">
    <text evidence="8">Pyrimidine metabolism; UMP biosynthesis via de novo pathway; (S)-dihydroorotate from bicarbonate: step 1/3.</text>
</comment>
<comment type="similarity">
    <text evidence="2 8">Belongs to the CarA family.</text>
</comment>
<feature type="binding site" evidence="8">
    <location>
        <position position="288"/>
    </location>
    <ligand>
        <name>L-glutamine</name>
        <dbReference type="ChEBI" id="CHEBI:58359"/>
    </ligand>
</feature>
<dbReference type="InterPro" id="IPR002474">
    <property type="entry name" value="CarbamoylP_synth_ssu_N"/>
</dbReference>
<keyword evidence="3 8" id="KW-0436">Ligase</keyword>
<dbReference type="InterPro" id="IPR036480">
    <property type="entry name" value="CarbP_synth_ssu_N_sf"/>
</dbReference>
<dbReference type="GO" id="GO:0004088">
    <property type="term" value="F:carbamoyl-phosphate synthase (glutamine-hydrolyzing) activity"/>
    <property type="evidence" value="ECO:0007669"/>
    <property type="project" value="UniProtKB-UniRule"/>
</dbReference>
<sequence length="349" mass="38464">MGKLILEDGTILEGSSFGAKKNTAGEVVFNTSMTGYVESLTDPSYFGQILVLTYPLVGNYGVPDKKYFQSKKIQIPGLIVSQNCSTPSHYQSKQSLDAWLTKNNVPAISGIDTRALTQKIREKGTILGKITVNDETINFYDPNKENIVAKVSLTKPQIFKSKRGKKLVCLLDCGCKKAILDNLLARDLNVLVVPWNFNLFDSPYAKKISGLLISNGPGDPKMVDSTIKTTAIAIKRKIPILGICLGNQVLALAAGAQTYKLKFGHRSVNQPVKNLKNNRCYITSQNHGFAVKTESLPRGWEPLFVNLNDLTNEGIISKDKLMVGVQFHPEGHPGPEDTDFVFDDFVKKL</sequence>
<dbReference type="Pfam" id="PF00988">
    <property type="entry name" value="CPSase_sm_chain"/>
    <property type="match status" value="1"/>
</dbReference>
<dbReference type="EMBL" id="PEZI01000074">
    <property type="protein sequence ID" value="PIS14274.1"/>
    <property type="molecule type" value="Genomic_DNA"/>
</dbReference>
<dbReference type="GO" id="GO:0005524">
    <property type="term" value="F:ATP binding"/>
    <property type="evidence" value="ECO:0007669"/>
    <property type="project" value="UniProtKB-UniRule"/>
</dbReference>
<evidence type="ECO:0000256" key="2">
    <source>
        <dbReference type="ARBA" id="ARBA00007800"/>
    </source>
</evidence>
<dbReference type="Gene3D" id="3.40.50.880">
    <property type="match status" value="1"/>
</dbReference>
<gene>
    <name evidence="8" type="primary">carA</name>
    <name evidence="10" type="ORF">COT64_03580</name>
</gene>
<dbReference type="PANTHER" id="PTHR43418">
    <property type="entry name" value="MULTIFUNCTIONAL TRYPTOPHAN BIOSYNTHESIS PROTEIN-RELATED"/>
    <property type="match status" value="1"/>
</dbReference>
<dbReference type="GO" id="GO:0006526">
    <property type="term" value="P:L-arginine biosynthetic process"/>
    <property type="evidence" value="ECO:0007669"/>
    <property type="project" value="UniProtKB-UniRule"/>
</dbReference>
<evidence type="ECO:0000256" key="1">
    <source>
        <dbReference type="ARBA" id="ARBA00005077"/>
    </source>
</evidence>
<feature type="binding site" evidence="8">
    <location>
        <position position="216"/>
    </location>
    <ligand>
        <name>L-glutamine</name>
        <dbReference type="ChEBI" id="CHEBI:58359"/>
    </ligand>
</feature>
<feature type="binding site" evidence="8">
    <location>
        <position position="286"/>
    </location>
    <ligand>
        <name>L-glutamine</name>
        <dbReference type="ChEBI" id="CHEBI:58359"/>
    </ligand>
</feature>
<evidence type="ECO:0000256" key="6">
    <source>
        <dbReference type="ARBA" id="ARBA00022962"/>
    </source>
</evidence>
<dbReference type="PANTHER" id="PTHR43418:SF7">
    <property type="entry name" value="CARBAMOYL-PHOSPHATE SYNTHASE SMALL CHAIN"/>
    <property type="match status" value="1"/>
</dbReference>
<dbReference type="GO" id="GO:0006207">
    <property type="term" value="P:'de novo' pyrimidine nucleobase biosynthetic process"/>
    <property type="evidence" value="ECO:0007669"/>
    <property type="project" value="InterPro"/>
</dbReference>
<protein>
    <recommendedName>
        <fullName evidence="8">Carbamoyl phosphate synthase small chain</fullName>
        <ecNumber evidence="8">6.3.5.5</ecNumber>
    </recommendedName>
    <alternativeName>
        <fullName evidence="8">Carbamoyl phosphate synthetase glutamine chain</fullName>
    </alternativeName>
</protein>
<organism evidence="10 11">
    <name type="scientific">Candidatus Shapirobacteria bacterium CG09_land_8_20_14_0_10_39_12</name>
    <dbReference type="NCBI Taxonomy" id="1974885"/>
    <lineage>
        <taxon>Bacteria</taxon>
        <taxon>Candidatus Shapironibacteriota</taxon>
    </lineage>
</organism>
<evidence type="ECO:0000259" key="9">
    <source>
        <dbReference type="SMART" id="SM01097"/>
    </source>
</evidence>
<feature type="active site" description="Nucleophile" evidence="8">
    <location>
        <position position="244"/>
    </location>
</feature>
<reference evidence="11" key="1">
    <citation type="submission" date="2017-09" db="EMBL/GenBank/DDBJ databases">
        <title>Depth-based differentiation of microbial function through sediment-hosted aquifers and enrichment of novel symbionts in the deep terrestrial subsurface.</title>
        <authorList>
            <person name="Probst A.J."/>
            <person name="Ladd B."/>
            <person name="Jarett J.K."/>
            <person name="Geller-Mcgrath D.E."/>
            <person name="Sieber C.M.K."/>
            <person name="Emerson J.B."/>
            <person name="Anantharaman K."/>
            <person name="Thomas B.C."/>
            <person name="Malmstrom R."/>
            <person name="Stieglmeier M."/>
            <person name="Klingl A."/>
            <person name="Woyke T."/>
            <person name="Ryan C.M."/>
            <person name="Banfield J.F."/>
        </authorList>
    </citation>
    <scope>NUCLEOTIDE SEQUENCE [LARGE SCALE GENOMIC DNA]</scope>
</reference>
<dbReference type="PRINTS" id="PR00096">
    <property type="entry name" value="GATASE"/>
</dbReference>
<evidence type="ECO:0000256" key="4">
    <source>
        <dbReference type="ARBA" id="ARBA00022741"/>
    </source>
</evidence>
<dbReference type="GO" id="GO:0004359">
    <property type="term" value="F:glutaminase activity"/>
    <property type="evidence" value="ECO:0007669"/>
    <property type="project" value="RHEA"/>
</dbReference>
<feature type="active site" evidence="8">
    <location>
        <position position="328"/>
    </location>
</feature>
<feature type="region of interest" description="CPSase" evidence="8">
    <location>
        <begin position="1"/>
        <end position="165"/>
    </location>
</feature>
<keyword evidence="8" id="KW-0055">Arginine biosynthesis</keyword>
<dbReference type="PRINTS" id="PR00099">
    <property type="entry name" value="CPSGATASE"/>
</dbReference>
<dbReference type="PROSITE" id="PS51273">
    <property type="entry name" value="GATASE_TYPE_1"/>
    <property type="match status" value="1"/>
</dbReference>
<dbReference type="GO" id="GO:0044205">
    <property type="term" value="P:'de novo' UMP biosynthetic process"/>
    <property type="evidence" value="ECO:0007669"/>
    <property type="project" value="UniProtKB-UniRule"/>
</dbReference>
<keyword evidence="6 8" id="KW-0315">Glutamine amidotransferase</keyword>
<comment type="pathway">
    <text evidence="1 8">Amino-acid biosynthesis; L-arginine biosynthesis; carbamoyl phosphate from bicarbonate: step 1/1.</text>
</comment>
<comment type="function">
    <text evidence="8">Small subunit of the glutamine-dependent carbamoyl phosphate synthetase (CPSase). CPSase catalyzes the formation of carbamoyl phosphate from the ammonia moiety of glutamine, carbonate, and phosphate donated by ATP, constituting the first step of 2 biosynthetic pathways, one leading to arginine and/or urea and the other to pyrimidine nucleotides. The small subunit (glutamine amidotransferase) binds and cleaves glutamine to supply the large subunit with the substrate ammonia.</text>
</comment>
<feature type="binding site" evidence="8">
    <location>
        <position position="248"/>
    </location>
    <ligand>
        <name>L-glutamine</name>
        <dbReference type="ChEBI" id="CHEBI:58359"/>
    </ligand>
</feature>
<evidence type="ECO:0000313" key="11">
    <source>
        <dbReference type="Proteomes" id="UP000230775"/>
    </source>
</evidence>
<dbReference type="InterPro" id="IPR017926">
    <property type="entry name" value="GATASE"/>
</dbReference>
<feature type="domain" description="Carbamoyl-phosphate synthase small subunit N-terminal" evidence="9">
    <location>
        <begin position="1"/>
        <end position="131"/>
    </location>
</feature>
<dbReference type="UniPathway" id="UPA00070">
    <property type="reaction ID" value="UER00115"/>
</dbReference>
<dbReference type="InterPro" id="IPR029062">
    <property type="entry name" value="Class_I_gatase-like"/>
</dbReference>
<dbReference type="NCBIfam" id="TIGR01368">
    <property type="entry name" value="CPSaseIIsmall"/>
    <property type="match status" value="1"/>
</dbReference>
<feature type="binding site" evidence="8">
    <location>
        <position position="245"/>
    </location>
    <ligand>
        <name>L-glutamine</name>
        <dbReference type="ChEBI" id="CHEBI:58359"/>
    </ligand>
</feature>
<feature type="binding site" evidence="8">
    <location>
        <position position="44"/>
    </location>
    <ligand>
        <name>L-glutamine</name>
        <dbReference type="ChEBI" id="CHEBI:58359"/>
    </ligand>
</feature>
<accession>A0A2H0WNQ8</accession>
<feature type="binding site" evidence="8">
    <location>
        <position position="218"/>
    </location>
    <ligand>
        <name>L-glutamine</name>
        <dbReference type="ChEBI" id="CHEBI:58359"/>
    </ligand>
</feature>
<evidence type="ECO:0000256" key="5">
    <source>
        <dbReference type="ARBA" id="ARBA00022840"/>
    </source>
</evidence>
<dbReference type="CDD" id="cd01744">
    <property type="entry name" value="GATase1_CPSase"/>
    <property type="match status" value="1"/>
</dbReference>
<dbReference type="HAMAP" id="MF_01209">
    <property type="entry name" value="CPSase_S_chain"/>
    <property type="match status" value="1"/>
</dbReference>
<comment type="subunit">
    <text evidence="8">Composed of two chains; the small (or glutamine) chain promotes the hydrolysis of glutamine to ammonia, which is used by the large (or ammonia) chain to synthesize carbamoyl phosphate. Tetramer of heterodimers (alpha,beta)4.</text>
</comment>